<protein>
    <recommendedName>
        <fullName evidence="3">Phytanoyl-CoA dioxygenase</fullName>
    </recommendedName>
</protein>
<proteinExistence type="predicted"/>
<evidence type="ECO:0000313" key="1">
    <source>
        <dbReference type="EMBL" id="AUG53546.1"/>
    </source>
</evidence>
<name>A0ABM6QAH3_9PROT</name>
<evidence type="ECO:0008006" key="3">
    <source>
        <dbReference type="Google" id="ProtNLM"/>
    </source>
</evidence>
<accession>A0ABM6QAH3</accession>
<dbReference type="InterPro" id="IPR029063">
    <property type="entry name" value="SAM-dependent_MTases_sf"/>
</dbReference>
<dbReference type="SUPFAM" id="SSF53335">
    <property type="entry name" value="S-adenosyl-L-methionine-dependent methyltransferases"/>
    <property type="match status" value="1"/>
</dbReference>
<evidence type="ECO:0000313" key="2">
    <source>
        <dbReference type="Proteomes" id="UP000233458"/>
    </source>
</evidence>
<reference evidence="1 2" key="1">
    <citation type="submission" date="2017-10" db="EMBL/GenBank/DDBJ databases">
        <title>Biodiversity and function of Thalassospira species in the particle-attached aromatic-hydrocarbon-degrading consortia from the surface seawater of the China South Sea.</title>
        <authorList>
            <person name="Dong C."/>
            <person name="Liu R."/>
            <person name="Shao Z."/>
        </authorList>
    </citation>
    <scope>NUCLEOTIDE SEQUENCE [LARGE SCALE GENOMIC DNA]</scope>
    <source>
        <strain evidence="1 2">CSC3H3</strain>
    </source>
</reference>
<sequence>MWHKWQYQAAILAGRGFYFVAMPACFVISKMGEGRLTDYIDISAKTERLHQIIENFLALPGSDLVGNQRDILEMVDILVAITGVDLTPNSALDCHTATASGKAVSLVTAGRCALEFMRSQVFMRGCYQAICDQQNGRNPVEVLYGGTGPFGLLIIPLLPFFSADDIQVTLLDIHQPSLDYVKKLIDVLGVQDRIRTIECVDILKWPVPHAHYDVIVSETMTARLHAEPQVAIFTHLISGLKPTGALVPQEVTIDAALQSYSHKGDDALPIGRLFTLNRENVQALSRGDNSCLKCQFEAPAQTTPAHVRLFITTDICVYDGHVLGENQCSLNLPLRYDIHDVSPQSRFEVEYVMSDMPELVVKHIAVPKVPLSPVWEDQSPAGLPALVTWWRFMESEKRGGDGKAALRALVTASQRQELMGLLNLNFPDDLARIYTCRTIEDLETLILTRNGGTISPALLASLGEFAKAAELGGAARPA</sequence>
<gene>
    <name evidence="1" type="ORF">CSC3H3_13100</name>
</gene>
<keyword evidence="2" id="KW-1185">Reference proteome</keyword>
<dbReference type="Gene3D" id="3.40.50.150">
    <property type="entry name" value="Vaccinia Virus protein VP39"/>
    <property type="match status" value="1"/>
</dbReference>
<organism evidence="1 2">
    <name type="scientific">Thalassospira marina</name>
    <dbReference type="NCBI Taxonomy" id="2048283"/>
    <lineage>
        <taxon>Bacteria</taxon>
        <taxon>Pseudomonadati</taxon>
        <taxon>Pseudomonadota</taxon>
        <taxon>Alphaproteobacteria</taxon>
        <taxon>Rhodospirillales</taxon>
        <taxon>Thalassospiraceae</taxon>
        <taxon>Thalassospira</taxon>
    </lineage>
</organism>
<dbReference type="EMBL" id="CP024199">
    <property type="protein sequence ID" value="AUG53546.1"/>
    <property type="molecule type" value="Genomic_DNA"/>
</dbReference>
<dbReference type="Proteomes" id="UP000233458">
    <property type="component" value="Chromosome"/>
</dbReference>
<dbReference type="CDD" id="cd02440">
    <property type="entry name" value="AdoMet_MTases"/>
    <property type="match status" value="1"/>
</dbReference>